<organism evidence="2 3">
    <name type="scientific">Vibrio metschnikovii</name>
    <dbReference type="NCBI Taxonomy" id="28172"/>
    <lineage>
        <taxon>Bacteria</taxon>
        <taxon>Pseudomonadati</taxon>
        <taxon>Pseudomonadota</taxon>
        <taxon>Gammaproteobacteria</taxon>
        <taxon>Vibrionales</taxon>
        <taxon>Vibrionaceae</taxon>
        <taxon>Vibrio</taxon>
    </lineage>
</organism>
<reference evidence="2" key="1">
    <citation type="submission" date="2020-08" db="EMBL/GenBank/DDBJ databases">
        <title>Genome Sequencing and Pan-Genome Analysis of Migratory bird Vibrio Strains, Inner Mongolia.</title>
        <authorList>
            <person name="Zheng L."/>
        </authorList>
    </citation>
    <scope>NUCLEOTIDE SEQUENCE</scope>
    <source>
        <strain evidence="2">M13F</strain>
    </source>
</reference>
<evidence type="ECO:0000313" key="3">
    <source>
        <dbReference type="Proteomes" id="UP000615796"/>
    </source>
</evidence>
<dbReference type="AlphaFoldDB" id="A0A9X0UPY0"/>
<keyword evidence="1" id="KW-0812">Transmembrane</keyword>
<protein>
    <submittedName>
        <fullName evidence="2">Uncharacterized protein</fullName>
    </submittedName>
</protein>
<dbReference type="Proteomes" id="UP000615796">
    <property type="component" value="Unassembled WGS sequence"/>
</dbReference>
<keyword evidence="1" id="KW-0472">Membrane</keyword>
<evidence type="ECO:0000313" key="2">
    <source>
        <dbReference type="EMBL" id="MBC5853443.1"/>
    </source>
</evidence>
<proteinExistence type="predicted"/>
<dbReference type="RefSeq" id="WP_187027508.1">
    <property type="nucleotide sequence ID" value="NZ_JACRUP010000050.1"/>
</dbReference>
<comment type="caution">
    <text evidence="2">The sequence shown here is derived from an EMBL/GenBank/DDBJ whole genome shotgun (WGS) entry which is preliminary data.</text>
</comment>
<dbReference type="EMBL" id="JACRUP010000050">
    <property type="protein sequence ID" value="MBC5853443.1"/>
    <property type="molecule type" value="Genomic_DNA"/>
</dbReference>
<feature type="transmembrane region" description="Helical" evidence="1">
    <location>
        <begin position="6"/>
        <end position="26"/>
    </location>
</feature>
<name>A0A9X0UPY0_VIBME</name>
<keyword evidence="3" id="KW-1185">Reference proteome</keyword>
<sequence>MQEVITIVASSGVLLGIIAYLLRSIVKHVLDKDLKVHETQLQAKADIQIATFKDNLEKERTRLQVSYGGIFERQANTIIELYGIILTIEGRLNDGISEPEAREELHNLVIKLRTFYHEKRILFPEKLDYLANELLGFGINIYSESSSGKIPNDLYYAMRATKDEAIREIRCLLSTNM</sequence>
<evidence type="ECO:0000256" key="1">
    <source>
        <dbReference type="SAM" id="Phobius"/>
    </source>
</evidence>
<accession>A0A9X0UPY0</accession>
<gene>
    <name evidence="2" type="ORF">H8Q88_21485</name>
</gene>
<keyword evidence="1" id="KW-1133">Transmembrane helix</keyword>